<accession>A0A0U1HRT3</accession>
<protein>
    <submittedName>
        <fullName evidence="3">Type III secretion inner membrane protein</fullName>
    </submittedName>
</protein>
<evidence type="ECO:0000313" key="3">
    <source>
        <dbReference type="EMBL" id="CQI89516.1"/>
    </source>
</evidence>
<dbReference type="NCBIfam" id="TIGR02551">
    <property type="entry name" value="SpaO_YscQ"/>
    <property type="match status" value="1"/>
</dbReference>
<evidence type="ECO:0000256" key="1">
    <source>
        <dbReference type="ARBA" id="ARBA00009226"/>
    </source>
</evidence>
<reference evidence="3 4" key="1">
    <citation type="submission" date="2015-03" db="EMBL/GenBank/DDBJ databases">
        <authorList>
            <person name="Murphy D."/>
        </authorList>
    </citation>
    <scope>NUCLEOTIDE SEQUENCE [LARGE SCALE GENOMIC DNA]</scope>
    <source>
        <strain evidence="3 4">68/02</strain>
    </source>
</reference>
<dbReference type="InterPro" id="IPR013385">
    <property type="entry name" value="T3SS_SpaO/YscQ/SpaO"/>
</dbReference>
<dbReference type="GO" id="GO:0030254">
    <property type="term" value="P:protein secretion by the type III secretion system"/>
    <property type="evidence" value="ECO:0007669"/>
    <property type="project" value="InterPro"/>
</dbReference>
<name>A0A0U1HRT3_YERRO</name>
<organism evidence="3 4">
    <name type="scientific">Yersinia rohdei</name>
    <dbReference type="NCBI Taxonomy" id="29485"/>
    <lineage>
        <taxon>Bacteria</taxon>
        <taxon>Pseudomonadati</taxon>
        <taxon>Pseudomonadota</taxon>
        <taxon>Gammaproteobacteria</taxon>
        <taxon>Enterobacterales</taxon>
        <taxon>Yersiniaceae</taxon>
        <taxon>Yersinia</taxon>
    </lineage>
</organism>
<dbReference type="InterPro" id="IPR036429">
    <property type="entry name" value="SpoA-like_sf"/>
</dbReference>
<dbReference type="RefSeq" id="WP_050534860.1">
    <property type="nucleotide sequence ID" value="NZ_CTKE01000006.1"/>
</dbReference>
<dbReference type="PANTHER" id="PTHR30034:SF5">
    <property type="entry name" value="SECRETION SYSTEM APPARATUS PROTEIN SSAQ"/>
    <property type="match status" value="1"/>
</dbReference>
<dbReference type="GO" id="GO:0071978">
    <property type="term" value="P:bacterial-type flagellum-dependent swarming motility"/>
    <property type="evidence" value="ECO:0007669"/>
    <property type="project" value="TreeGrafter"/>
</dbReference>
<comment type="similarity">
    <text evidence="1">Belongs to the FliN/MopA/SpaO family.</text>
</comment>
<sequence>MLGRISAEMRHLSTIIGAGRHRAGVTVTLMQAEGAGVYLPLHYVEHRSTVALGNTEKKLTGEECGFWLYQPCWDSWLASSLATADRQLLAAELVTAVAHWAISPLLPLLPELVIDEPAPQPMTLLNQWAVVLTFELEGQQLRGALLGWPLAALAETVAHWESEQANQQELLWQASLVVGWSRLSLHQLQQITPGDGLRISRAAELEQGNCWLWQMAAPQMYIKLEDGNKMTIQQVNDDIDQLLELDIALVEKNPQKVMLDNLPQTLVMEIGRLSLPMGELTQLAVGQTLACQTHLYGEVNIRLHGQSVGSGSLLSCEGELLVRIDQWLTPRP</sequence>
<dbReference type="GO" id="GO:0050918">
    <property type="term" value="P:positive chemotaxis"/>
    <property type="evidence" value="ECO:0007669"/>
    <property type="project" value="TreeGrafter"/>
</dbReference>
<dbReference type="Pfam" id="PF01052">
    <property type="entry name" value="FliMN_C"/>
    <property type="match status" value="1"/>
</dbReference>
<dbReference type="OrthoDB" id="6478699at2"/>
<gene>
    <name evidence="3" type="ORF">ERS008555_01639</name>
</gene>
<dbReference type="Gene3D" id="2.30.330.10">
    <property type="entry name" value="SpoA-like"/>
    <property type="match status" value="1"/>
</dbReference>
<evidence type="ECO:0000313" key="4">
    <source>
        <dbReference type="Proteomes" id="UP000042054"/>
    </source>
</evidence>
<dbReference type="Proteomes" id="UP000042054">
    <property type="component" value="Unassembled WGS sequence"/>
</dbReference>
<dbReference type="AlphaFoldDB" id="A0A0U1HRT3"/>
<proteinExistence type="inferred from homology"/>
<dbReference type="STRING" id="29485.CH64_2937"/>
<dbReference type="EMBL" id="CTKE01000006">
    <property type="protein sequence ID" value="CQI89516.1"/>
    <property type="molecule type" value="Genomic_DNA"/>
</dbReference>
<dbReference type="PANTHER" id="PTHR30034">
    <property type="entry name" value="FLAGELLAR MOTOR SWITCH PROTEIN FLIM"/>
    <property type="match status" value="1"/>
</dbReference>
<dbReference type="NCBIfam" id="NF005956">
    <property type="entry name" value="PRK08035.1"/>
    <property type="match status" value="1"/>
</dbReference>
<evidence type="ECO:0000259" key="2">
    <source>
        <dbReference type="Pfam" id="PF01052"/>
    </source>
</evidence>
<dbReference type="InterPro" id="IPR001543">
    <property type="entry name" value="FliN-like_C"/>
</dbReference>
<dbReference type="SUPFAM" id="SSF101801">
    <property type="entry name" value="Surface presentation of antigens (SPOA)"/>
    <property type="match status" value="1"/>
</dbReference>
<feature type="domain" description="Flagellar motor switch protein FliN-like C-terminal" evidence="2">
    <location>
        <begin position="259"/>
        <end position="328"/>
    </location>
</feature>